<evidence type="ECO:0000313" key="2">
    <source>
        <dbReference type="Proteomes" id="UP001148932"/>
    </source>
</evidence>
<keyword evidence="2" id="KW-1185">Reference proteome</keyword>
<dbReference type="RefSeq" id="WP_274111723.1">
    <property type="nucleotide sequence ID" value="NZ_JAPCKI010000008.1"/>
</dbReference>
<sequence>MAFAQGWSTLAVAYKSNSQYHSSQMFEHIVLRRSEAGTPVSAGQIAQALLFYKKVHVILDVGSFRTLIGSVGPEGLLALLARPDFSAVYSEETLATVTNVVGPMKVHTFDAMTVTGHETVGIRKSTAERIEFHLNRQGITGRRAKEFTRRFLQYVPVRKLTGDHFRSGGLIEAARQDLRDAEYVHAAVRRILSLLPEGGDPGTGLKFEVLETELGNYVFENIDFGSINGRRAQQVPPLEPLTVAHILNQLQEARTDLELAAHYGGDFVTSTTTSGVIQVRHEALLRRTGINLAAQQTFLEVTLPDMPMIAELIDSGERSFADFMRLYERSVKFKQWLSAATPDTGLVREYLLAASSQDWIRTSEAKLIRYLFTGAVSLVDPTLGVAAGLTDKFFVDKIFAGWRPNHFVDGKLKPFLSP</sequence>
<protein>
    <submittedName>
        <fullName evidence="1">Uncharacterized protein</fullName>
    </submittedName>
</protein>
<gene>
    <name evidence="1" type="ORF">OIN59_15115</name>
</gene>
<proteinExistence type="predicted"/>
<dbReference type="Proteomes" id="UP001148932">
    <property type="component" value="Unassembled WGS sequence"/>
</dbReference>
<accession>A0ABT5RYJ7</accession>
<evidence type="ECO:0000313" key="1">
    <source>
        <dbReference type="EMBL" id="MDD2178767.1"/>
    </source>
</evidence>
<name>A0ABT5RYJ7_9BURK</name>
<reference evidence="1" key="1">
    <citation type="submission" date="2022-10" db="EMBL/GenBank/DDBJ databases">
        <title>Description of microaerobic benzene degrading bacteria.</title>
        <authorList>
            <person name="Bedics A."/>
            <person name="Tancsics A."/>
            <person name="Banerjee S."/>
        </authorList>
    </citation>
    <scope>NUCLEOTIDE SEQUENCE</scope>
    <source>
        <strain evidence="1">D2M1</strain>
    </source>
</reference>
<organism evidence="1 2">
    <name type="scientific">Acidovorax benzenivorans</name>
    <dbReference type="NCBI Taxonomy" id="2987520"/>
    <lineage>
        <taxon>Bacteria</taxon>
        <taxon>Pseudomonadati</taxon>
        <taxon>Pseudomonadota</taxon>
        <taxon>Betaproteobacteria</taxon>
        <taxon>Burkholderiales</taxon>
        <taxon>Comamonadaceae</taxon>
        <taxon>Acidovorax</taxon>
    </lineage>
</organism>
<dbReference type="EMBL" id="JAPCKI010000008">
    <property type="protein sequence ID" value="MDD2178767.1"/>
    <property type="molecule type" value="Genomic_DNA"/>
</dbReference>
<comment type="caution">
    <text evidence="1">The sequence shown here is derived from an EMBL/GenBank/DDBJ whole genome shotgun (WGS) entry which is preliminary data.</text>
</comment>